<dbReference type="EMBL" id="SCWB01000001">
    <property type="protein sequence ID" value="TDM13299.1"/>
    <property type="molecule type" value="Genomic_DNA"/>
</dbReference>
<comment type="caution">
    <text evidence="1">The sequence shown here is derived from an EMBL/GenBank/DDBJ whole genome shotgun (WGS) entry which is preliminary data.</text>
</comment>
<dbReference type="RefSeq" id="WP_133442906.1">
    <property type="nucleotide sequence ID" value="NZ_SCWB01000001.1"/>
</dbReference>
<organism evidence="1 2">
    <name type="scientific">Macrococcus lamae</name>
    <dbReference type="NCBI Taxonomy" id="198484"/>
    <lineage>
        <taxon>Bacteria</taxon>
        <taxon>Bacillati</taxon>
        <taxon>Bacillota</taxon>
        <taxon>Bacilli</taxon>
        <taxon>Bacillales</taxon>
        <taxon>Staphylococcaceae</taxon>
        <taxon>Macrococcus</taxon>
    </lineage>
</organism>
<accession>A0A4R6BXP8</accession>
<reference evidence="1 2" key="1">
    <citation type="submission" date="2019-01" db="EMBL/GenBank/DDBJ databases">
        <title>Draft genome sequences of the type strains of six Macrococcus species.</title>
        <authorList>
            <person name="Mazhar S."/>
            <person name="Altermann E."/>
            <person name="Hill C."/>
            <person name="Mcauliffe O."/>
        </authorList>
    </citation>
    <scope>NUCLEOTIDE SEQUENCE [LARGE SCALE GENOMIC DNA]</scope>
    <source>
        <strain evidence="1 2">CCM4815</strain>
    </source>
</reference>
<dbReference type="OrthoDB" id="2417235at2"/>
<evidence type="ECO:0000313" key="2">
    <source>
        <dbReference type="Proteomes" id="UP000294802"/>
    </source>
</evidence>
<sequence length="223" mass="25838">MVGIFIMDVSHSTSFNNTEQISNFLMNLEKNIKEWTAVLPHSYVNFRMGDELFFVSDSPSAVLVLTYYIKLLWPFKNQPVKFGIAVGEAVLPEEQFEHWNDPLIKQARIALEEIKNNELVDFKLAASEDVNLYNDVLFYYLTDIIHSQTTIQRQVYLQSLTVVMQKDLAEQFNKSVSTISTHLKKGHARQLMLIQQSLEQYDDTFVADMTERITAYIKQEVSL</sequence>
<proteinExistence type="predicted"/>
<protein>
    <submittedName>
        <fullName evidence="1">Uncharacterized protein</fullName>
    </submittedName>
</protein>
<keyword evidence="2" id="KW-1185">Reference proteome</keyword>
<name>A0A4R6BXP8_9STAP</name>
<evidence type="ECO:0000313" key="1">
    <source>
        <dbReference type="EMBL" id="TDM13299.1"/>
    </source>
</evidence>
<dbReference type="Proteomes" id="UP000294802">
    <property type="component" value="Unassembled WGS sequence"/>
</dbReference>
<gene>
    <name evidence="1" type="ORF">ERX29_01480</name>
</gene>
<dbReference type="AlphaFoldDB" id="A0A4R6BXP8"/>